<dbReference type="SUPFAM" id="SSF88697">
    <property type="entry name" value="PUA domain-like"/>
    <property type="match status" value="1"/>
</dbReference>
<evidence type="ECO:0000259" key="2">
    <source>
        <dbReference type="Pfam" id="PF01878"/>
    </source>
</evidence>
<feature type="domain" description="EVE" evidence="2">
    <location>
        <begin position="10"/>
        <end position="134"/>
    </location>
</feature>
<dbReference type="InterPro" id="IPR002740">
    <property type="entry name" value="EVE_domain"/>
</dbReference>
<evidence type="ECO:0000313" key="3">
    <source>
        <dbReference type="EMBL" id="KYF92450.1"/>
    </source>
</evidence>
<dbReference type="Pfam" id="PF01878">
    <property type="entry name" value="EVE"/>
    <property type="match status" value="1"/>
</dbReference>
<evidence type="ECO:0000313" key="4">
    <source>
        <dbReference type="Proteomes" id="UP000075635"/>
    </source>
</evidence>
<dbReference type="InterPro" id="IPR015947">
    <property type="entry name" value="PUA-like_sf"/>
</dbReference>
<gene>
    <name evidence="3" type="ORF">BE17_31330</name>
</gene>
<dbReference type="NCBIfam" id="NF002616">
    <property type="entry name" value="PRK02268.1-2"/>
    <property type="match status" value="1"/>
</dbReference>
<sequence length="147" mass="15729">MSRAFLAVASAEHAERGRAGGFMQVCHGKRGPLQRVRPGDRVVYYSPTVSFQGRDRLQAFTAIGVVKDGEPYPFDMGGGFCPFRRDVAWLAARAAPIAPLLARLDLSSGSSSWGVRLRAGLLTISERDLETIARAMGAALPAAVRAA</sequence>
<dbReference type="CDD" id="cd21132">
    <property type="entry name" value="EVE-like"/>
    <property type="match status" value="1"/>
</dbReference>
<dbReference type="EMBL" id="JEMB01000920">
    <property type="protein sequence ID" value="KYF92450.1"/>
    <property type="molecule type" value="Genomic_DNA"/>
</dbReference>
<comment type="similarity">
    <text evidence="1">Belongs to the UPF0310 family.</text>
</comment>
<protein>
    <recommendedName>
        <fullName evidence="1">UPF0310 protein BE17_31330</fullName>
    </recommendedName>
</protein>
<dbReference type="Proteomes" id="UP000075635">
    <property type="component" value="Unassembled WGS sequence"/>
</dbReference>
<reference evidence="3 4" key="1">
    <citation type="submission" date="2014-02" db="EMBL/GenBank/DDBJ databases">
        <title>The small core and large imbalanced accessory genome model reveals a collaborative survival strategy of Sorangium cellulosum strains in nature.</title>
        <authorList>
            <person name="Han K."/>
            <person name="Peng R."/>
            <person name="Blom J."/>
            <person name="Li Y.-Z."/>
        </authorList>
    </citation>
    <scope>NUCLEOTIDE SEQUENCE [LARGE SCALE GENOMIC DNA]</scope>
    <source>
        <strain evidence="3 4">So0011-07</strain>
    </source>
</reference>
<evidence type="ECO:0000256" key="1">
    <source>
        <dbReference type="HAMAP-Rule" id="MF_00771"/>
    </source>
</evidence>
<dbReference type="HAMAP" id="MF_00771">
    <property type="entry name" value="UPF0310"/>
    <property type="match status" value="1"/>
</dbReference>
<dbReference type="InterPro" id="IPR022996">
    <property type="entry name" value="UPF0310"/>
</dbReference>
<comment type="caution">
    <text evidence="3">The sequence shown here is derived from an EMBL/GenBank/DDBJ whole genome shotgun (WGS) entry which is preliminary data.</text>
</comment>
<accession>A0A150SJB4</accession>
<dbReference type="AlphaFoldDB" id="A0A150SJB4"/>
<dbReference type="Gene3D" id="3.10.590.10">
    <property type="entry name" value="ph1033 like domains"/>
    <property type="match status" value="1"/>
</dbReference>
<proteinExistence type="inferred from homology"/>
<organism evidence="3 4">
    <name type="scientific">Sorangium cellulosum</name>
    <name type="common">Polyangium cellulosum</name>
    <dbReference type="NCBI Taxonomy" id="56"/>
    <lineage>
        <taxon>Bacteria</taxon>
        <taxon>Pseudomonadati</taxon>
        <taxon>Myxococcota</taxon>
        <taxon>Polyangia</taxon>
        <taxon>Polyangiales</taxon>
        <taxon>Polyangiaceae</taxon>
        <taxon>Sorangium</taxon>
    </lineage>
</organism>
<name>A0A150SJB4_SORCE</name>